<name>A0A4T3F173_9SPHN</name>
<feature type="region of interest" description="Disordered" evidence="1">
    <location>
        <begin position="106"/>
        <end position="130"/>
    </location>
</feature>
<organism evidence="2 3">
    <name type="scientific">Alteraurantiacibacter aquimixticola</name>
    <dbReference type="NCBI Taxonomy" id="2489173"/>
    <lineage>
        <taxon>Bacteria</taxon>
        <taxon>Pseudomonadati</taxon>
        <taxon>Pseudomonadota</taxon>
        <taxon>Alphaproteobacteria</taxon>
        <taxon>Sphingomonadales</taxon>
        <taxon>Erythrobacteraceae</taxon>
        <taxon>Alteraurantiacibacter</taxon>
    </lineage>
</organism>
<dbReference type="OrthoDB" id="7433140at2"/>
<comment type="caution">
    <text evidence="2">The sequence shown here is derived from an EMBL/GenBank/DDBJ whole genome shotgun (WGS) entry which is preliminary data.</text>
</comment>
<dbReference type="RefSeq" id="WP_136693035.1">
    <property type="nucleotide sequence ID" value="NZ_SSHH01000002.1"/>
</dbReference>
<gene>
    <name evidence="2" type="ORF">E5222_06850</name>
</gene>
<feature type="compositionally biased region" description="Acidic residues" evidence="1">
    <location>
        <begin position="106"/>
        <end position="121"/>
    </location>
</feature>
<protein>
    <submittedName>
        <fullName evidence="2">Uncharacterized protein</fullName>
    </submittedName>
</protein>
<evidence type="ECO:0000256" key="1">
    <source>
        <dbReference type="SAM" id="MobiDB-lite"/>
    </source>
</evidence>
<sequence>MSPLKKRWLEDRAMRDAAREVVTSDVSFIKTDVAQQSVGSRMAESGQNTVRMMALGVADVAADNRGKVGAGLALAAAGLAAWVFRKPIAEALEGFLSEFENDVADDAGEDADCLDSDEEPAADPGIPETD</sequence>
<dbReference type="EMBL" id="SSHH01000002">
    <property type="protein sequence ID" value="TIX50015.1"/>
    <property type="molecule type" value="Genomic_DNA"/>
</dbReference>
<keyword evidence="3" id="KW-1185">Reference proteome</keyword>
<evidence type="ECO:0000313" key="2">
    <source>
        <dbReference type="EMBL" id="TIX50015.1"/>
    </source>
</evidence>
<dbReference type="AlphaFoldDB" id="A0A4T3F173"/>
<dbReference type="Proteomes" id="UP000309389">
    <property type="component" value="Unassembled WGS sequence"/>
</dbReference>
<reference evidence="2 3" key="1">
    <citation type="submission" date="2019-04" db="EMBL/GenBank/DDBJ databases">
        <title>Altererythrobacter aquimixticola sp. nov., isolated from sediment of junction between the ocean and a freshwater spring.</title>
        <authorList>
            <person name="Yoon J.-H."/>
        </authorList>
    </citation>
    <scope>NUCLEOTIDE SEQUENCE [LARGE SCALE GENOMIC DNA]</scope>
    <source>
        <strain evidence="2 3">SSKS-13</strain>
    </source>
</reference>
<accession>A0A4T3F173</accession>
<evidence type="ECO:0000313" key="3">
    <source>
        <dbReference type="Proteomes" id="UP000309389"/>
    </source>
</evidence>
<proteinExistence type="predicted"/>